<dbReference type="RefSeq" id="WP_279832269.1">
    <property type="nucleotide sequence ID" value="NZ_JARVWT010000002.1"/>
</dbReference>
<evidence type="ECO:0000256" key="2">
    <source>
        <dbReference type="SAM" id="Phobius"/>
    </source>
</evidence>
<feature type="transmembrane region" description="Helical" evidence="2">
    <location>
        <begin position="66"/>
        <end position="88"/>
    </location>
</feature>
<reference evidence="3" key="1">
    <citation type="submission" date="2023-04" db="EMBL/GenBank/DDBJ databases">
        <title>Uncovering the Secrets of Slow-Growing Bacteria in Tropical Savanna Soil through Cultivation and Genomic Analysis.</title>
        <authorList>
            <person name="Goncalves O.S."/>
            <person name="Santana M.F."/>
        </authorList>
    </citation>
    <scope>NUCLEOTIDE SEQUENCE</scope>
    <source>
        <strain evidence="3">ANTI</strain>
    </source>
</reference>
<evidence type="ECO:0000313" key="3">
    <source>
        <dbReference type="EMBL" id="MDH2330471.1"/>
    </source>
</evidence>
<dbReference type="EMBL" id="JARVWT010000002">
    <property type="protein sequence ID" value="MDH2330471.1"/>
    <property type="molecule type" value="Genomic_DNA"/>
</dbReference>
<keyword evidence="2" id="KW-0812">Transmembrane</keyword>
<proteinExistence type="predicted"/>
<keyword evidence="2" id="KW-1133">Transmembrane helix</keyword>
<dbReference type="AlphaFoldDB" id="A0AAP4EA96"/>
<organism evidence="3 4">
    <name type="scientific">Paenibacillus polymyxa</name>
    <name type="common">Bacillus polymyxa</name>
    <dbReference type="NCBI Taxonomy" id="1406"/>
    <lineage>
        <taxon>Bacteria</taxon>
        <taxon>Bacillati</taxon>
        <taxon>Bacillota</taxon>
        <taxon>Bacilli</taxon>
        <taxon>Bacillales</taxon>
        <taxon>Paenibacillaceae</taxon>
        <taxon>Paenibacillus</taxon>
    </lineage>
</organism>
<dbReference type="Proteomes" id="UP001229409">
    <property type="component" value="Unassembled WGS sequence"/>
</dbReference>
<keyword evidence="1" id="KW-0175">Coiled coil</keyword>
<evidence type="ECO:0000313" key="4">
    <source>
        <dbReference type="Proteomes" id="UP001229409"/>
    </source>
</evidence>
<keyword evidence="2" id="KW-0472">Membrane</keyword>
<feature type="coiled-coil region" evidence="1">
    <location>
        <begin position="177"/>
        <end position="207"/>
    </location>
</feature>
<protein>
    <submittedName>
        <fullName evidence="3">Uncharacterized protein</fullName>
    </submittedName>
</protein>
<gene>
    <name evidence="3" type="ORF">QDS18_06300</name>
</gene>
<feature type="transmembrane region" description="Helical" evidence="2">
    <location>
        <begin position="145"/>
        <end position="164"/>
    </location>
</feature>
<evidence type="ECO:0000256" key="1">
    <source>
        <dbReference type="SAM" id="Coils"/>
    </source>
</evidence>
<sequence length="208" mass="24232">MDFRAESTGRHLRLKYGAVGYIKAMGGMSIKTSREVRRKLVTEATLEDLRDFRAGITSQVKFSQQITLSLTIVSFVLTLLFSPVIFYLQQSLKVADWQHQYIFEIHKEVVQSLNTDEKIAYLKKAMAQESNGYNEQLHLLEEHHLNSLASIVVPTACIFALLIYRNKWLYSVEQCVIEAFEEKKELIEKEKERKEKAMKERKEASRRL</sequence>
<name>A0AAP4EA96_PAEPO</name>
<comment type="caution">
    <text evidence="3">The sequence shown here is derived from an EMBL/GenBank/DDBJ whole genome shotgun (WGS) entry which is preliminary data.</text>
</comment>
<accession>A0AAP4EA96</accession>